<evidence type="ECO:0000256" key="1">
    <source>
        <dbReference type="ARBA" id="ARBA00004429"/>
    </source>
</evidence>
<feature type="transmembrane region" description="Helical" evidence="15">
    <location>
        <begin position="48"/>
        <end position="66"/>
    </location>
</feature>
<comment type="caution">
    <text evidence="16">The sequence shown here is derived from an EMBL/GenBank/DDBJ whole genome shotgun (WGS) entry which is preliminary data.</text>
</comment>
<dbReference type="SUPFAM" id="SSF158442">
    <property type="entry name" value="DsbB-like"/>
    <property type="match status" value="1"/>
</dbReference>
<evidence type="ECO:0000256" key="7">
    <source>
        <dbReference type="ARBA" id="ARBA00022982"/>
    </source>
</evidence>
<feature type="topological domain" description="Periplasmic" evidence="14">
    <location>
        <begin position="35"/>
        <end position="52"/>
    </location>
</feature>
<feature type="transmembrane region" description="Helical" evidence="15">
    <location>
        <begin position="12"/>
        <end position="36"/>
    </location>
</feature>
<dbReference type="HAMAP" id="MF_00286">
    <property type="entry name" value="DsbB"/>
    <property type="match status" value="1"/>
</dbReference>
<dbReference type="Gene3D" id="1.20.1550.10">
    <property type="entry name" value="DsbB-like"/>
    <property type="match status" value="1"/>
</dbReference>
<accession>A0A432WNP5</accession>
<evidence type="ECO:0000313" key="17">
    <source>
        <dbReference type="Proteomes" id="UP000288405"/>
    </source>
</evidence>
<keyword evidence="12 14" id="KW-0143">Chaperone</keyword>
<dbReference type="Proteomes" id="UP000288405">
    <property type="component" value="Unassembled WGS sequence"/>
</dbReference>
<dbReference type="RefSeq" id="WP_126776447.1">
    <property type="nucleotide sequence ID" value="NZ_PIPM01000003.1"/>
</dbReference>
<dbReference type="GO" id="GO:0009055">
    <property type="term" value="F:electron transfer activity"/>
    <property type="evidence" value="ECO:0007669"/>
    <property type="project" value="UniProtKB-UniRule"/>
</dbReference>
<proteinExistence type="inferred from homology"/>
<dbReference type="AlphaFoldDB" id="A0A432WNP5"/>
<keyword evidence="6 14" id="KW-0812">Transmembrane</keyword>
<feature type="topological domain" description="Cytoplasmic" evidence="14">
    <location>
        <begin position="1"/>
        <end position="17"/>
    </location>
</feature>
<keyword evidence="7 14" id="KW-0249">Electron transport</keyword>
<organism evidence="16 17">
    <name type="scientific">Aliidiomarina sanyensis</name>
    <dbReference type="NCBI Taxonomy" id="1249555"/>
    <lineage>
        <taxon>Bacteria</taxon>
        <taxon>Pseudomonadati</taxon>
        <taxon>Pseudomonadota</taxon>
        <taxon>Gammaproteobacteria</taxon>
        <taxon>Alteromonadales</taxon>
        <taxon>Idiomarinaceae</taxon>
        <taxon>Aliidiomarina</taxon>
    </lineage>
</organism>
<keyword evidence="11 14" id="KW-1015">Disulfide bond</keyword>
<feature type="topological domain" description="Cytoplasmic" evidence="14">
    <location>
        <begin position="169"/>
        <end position="176"/>
    </location>
</feature>
<feature type="disulfide bond" description="Redox-active" evidence="14">
    <location>
        <begin position="44"/>
        <end position="47"/>
    </location>
</feature>
<evidence type="ECO:0000256" key="13">
    <source>
        <dbReference type="ARBA" id="ARBA00023284"/>
    </source>
</evidence>
<evidence type="ECO:0000256" key="9">
    <source>
        <dbReference type="ARBA" id="ARBA00023002"/>
    </source>
</evidence>
<dbReference type="GO" id="GO:0006457">
    <property type="term" value="P:protein folding"/>
    <property type="evidence" value="ECO:0007669"/>
    <property type="project" value="InterPro"/>
</dbReference>
<dbReference type="GO" id="GO:0015035">
    <property type="term" value="F:protein-disulfide reductase activity"/>
    <property type="evidence" value="ECO:0007669"/>
    <property type="project" value="UniProtKB-UniRule"/>
</dbReference>
<dbReference type="PANTHER" id="PTHR36570:SF2">
    <property type="entry name" value="DISULFIDE BOND FORMATION PROTEIN B"/>
    <property type="match status" value="1"/>
</dbReference>
<comment type="subcellular location">
    <subcellularLocation>
        <location evidence="1">Cell inner membrane</location>
        <topology evidence="1">Multi-pass membrane protein</topology>
    </subcellularLocation>
    <subcellularLocation>
        <location evidence="14">Cell membrane</location>
        <topology evidence="14">Multi-pass membrane protein</topology>
    </subcellularLocation>
</comment>
<evidence type="ECO:0000256" key="15">
    <source>
        <dbReference type="SAM" id="Phobius"/>
    </source>
</evidence>
<keyword evidence="3 14" id="KW-0813">Transport</keyword>
<evidence type="ECO:0000256" key="4">
    <source>
        <dbReference type="ARBA" id="ARBA00022475"/>
    </source>
</evidence>
<evidence type="ECO:0000256" key="11">
    <source>
        <dbReference type="ARBA" id="ARBA00023157"/>
    </source>
</evidence>
<evidence type="ECO:0000256" key="5">
    <source>
        <dbReference type="ARBA" id="ARBA00022519"/>
    </source>
</evidence>
<protein>
    <recommendedName>
        <fullName evidence="14">Disulfide bond formation protein B</fullName>
    </recommendedName>
    <alternativeName>
        <fullName evidence="14">Disulfide oxidoreductase</fullName>
    </alternativeName>
</protein>
<dbReference type="NCBIfam" id="NF002485">
    <property type="entry name" value="PRK01749.1"/>
    <property type="match status" value="1"/>
</dbReference>
<keyword evidence="5" id="KW-0997">Cell inner membrane</keyword>
<keyword evidence="9 14" id="KW-0560">Oxidoreductase</keyword>
<dbReference type="InterPro" id="IPR022920">
    <property type="entry name" value="Disulphide_bond_form_DsbB"/>
</dbReference>
<comment type="similarity">
    <text evidence="2 14">Belongs to the DsbB family.</text>
</comment>
<keyword evidence="4 14" id="KW-1003">Cell membrane</keyword>
<feature type="transmembrane region" description="Helical" evidence="15">
    <location>
        <begin position="78"/>
        <end position="98"/>
    </location>
</feature>
<evidence type="ECO:0000256" key="14">
    <source>
        <dbReference type="HAMAP-Rule" id="MF_00286"/>
    </source>
</evidence>
<dbReference type="InterPro" id="IPR050183">
    <property type="entry name" value="DsbB"/>
</dbReference>
<evidence type="ECO:0000256" key="10">
    <source>
        <dbReference type="ARBA" id="ARBA00023136"/>
    </source>
</evidence>
<feature type="disulfide bond" description="Redox-active" evidence="14">
    <location>
        <begin position="109"/>
        <end position="135"/>
    </location>
</feature>
<keyword evidence="17" id="KW-1185">Reference proteome</keyword>
<comment type="function">
    <text evidence="14">Required for disulfide bond formation in some periplasmic proteins. Acts by oxidizing the DsbA protein.</text>
</comment>
<name>A0A432WNP5_9GAMM</name>
<comment type="caution">
    <text evidence="14">Lacks conserved residue(s) required for the propagation of feature annotation.</text>
</comment>
<evidence type="ECO:0000313" key="16">
    <source>
        <dbReference type="EMBL" id="RUO35329.1"/>
    </source>
</evidence>
<evidence type="ECO:0000256" key="12">
    <source>
        <dbReference type="ARBA" id="ARBA00023186"/>
    </source>
</evidence>
<keyword evidence="8 14" id="KW-1133">Transmembrane helix</keyword>
<dbReference type="InterPro" id="IPR023380">
    <property type="entry name" value="DsbB-like_sf"/>
</dbReference>
<dbReference type="OrthoDB" id="3711263at2"/>
<evidence type="ECO:0000256" key="6">
    <source>
        <dbReference type="ARBA" id="ARBA00022692"/>
    </source>
</evidence>
<sequence length="176" mass="19761">MNFYRQPISIWLTLRGPWVLLAVSATSLVLAALYFQHVQGLIPCVQCVYQRTAMMAVAIFAWFGAIAPHKPAVRTIAWLGWLGSAAAGFYSAHHHIFLQTRANPLFTSCSPFPDFPSFAPLHEWFPSLFAAGGLCTEIDWSFLGLSMPGWLRVIFAVYIIIACTVFLTRIVQQRRI</sequence>
<gene>
    <name evidence="14" type="primary">dsbB</name>
    <name evidence="16" type="ORF">CWE11_04765</name>
</gene>
<dbReference type="GO" id="GO:0005886">
    <property type="term" value="C:plasma membrane"/>
    <property type="evidence" value="ECO:0007669"/>
    <property type="project" value="UniProtKB-SubCell"/>
</dbReference>
<dbReference type="PANTHER" id="PTHR36570">
    <property type="entry name" value="DISULFIDE BOND FORMATION PROTEIN B"/>
    <property type="match status" value="1"/>
</dbReference>
<evidence type="ECO:0000256" key="2">
    <source>
        <dbReference type="ARBA" id="ARBA00008823"/>
    </source>
</evidence>
<dbReference type="InterPro" id="IPR003752">
    <property type="entry name" value="DiS_bond_form_DsbB/BdbC"/>
</dbReference>
<keyword evidence="10 14" id="KW-0472">Membrane</keyword>
<evidence type="ECO:0000256" key="3">
    <source>
        <dbReference type="ARBA" id="ARBA00022448"/>
    </source>
</evidence>
<dbReference type="Pfam" id="PF02600">
    <property type="entry name" value="DsbB"/>
    <property type="match status" value="1"/>
</dbReference>
<keyword evidence="13 14" id="KW-0676">Redox-active center</keyword>
<feature type="transmembrane region" description="Helical" evidence="15">
    <location>
        <begin position="150"/>
        <end position="171"/>
    </location>
</feature>
<evidence type="ECO:0000256" key="8">
    <source>
        <dbReference type="ARBA" id="ARBA00022989"/>
    </source>
</evidence>
<reference evidence="16 17" key="1">
    <citation type="journal article" date="2011" name="Front. Microbiol.">
        <title>Genomic signatures of strain selection and enhancement in Bacillus atrophaeus var. globigii, a historical biowarfare simulant.</title>
        <authorList>
            <person name="Gibbons H.S."/>
            <person name="Broomall S.M."/>
            <person name="McNew L.A."/>
            <person name="Daligault H."/>
            <person name="Chapman C."/>
            <person name="Bruce D."/>
            <person name="Karavis M."/>
            <person name="Krepps M."/>
            <person name="McGregor P.A."/>
            <person name="Hong C."/>
            <person name="Park K.H."/>
            <person name="Akmal A."/>
            <person name="Feldman A."/>
            <person name="Lin J.S."/>
            <person name="Chang W.E."/>
            <person name="Higgs B.W."/>
            <person name="Demirev P."/>
            <person name="Lindquist J."/>
            <person name="Liem A."/>
            <person name="Fochler E."/>
            <person name="Read T.D."/>
            <person name="Tapia R."/>
            <person name="Johnson S."/>
            <person name="Bishop-Lilly K.A."/>
            <person name="Detter C."/>
            <person name="Han C."/>
            <person name="Sozhamannan S."/>
            <person name="Rosenzweig C.N."/>
            <person name="Skowronski E.W."/>
        </authorList>
    </citation>
    <scope>NUCLEOTIDE SEQUENCE [LARGE SCALE GENOMIC DNA]</scope>
    <source>
        <strain evidence="16 17">GYP-17</strain>
    </source>
</reference>
<dbReference type="EMBL" id="PIPM01000003">
    <property type="protein sequence ID" value="RUO35329.1"/>
    <property type="molecule type" value="Genomic_DNA"/>
</dbReference>